<name>A0A9N9FFW7_9GLOM</name>
<dbReference type="GO" id="GO:0046872">
    <property type="term" value="F:metal ion binding"/>
    <property type="evidence" value="ECO:0007669"/>
    <property type="project" value="UniProtKB-KW"/>
</dbReference>
<sequence length="517" mass="57307">MSAFAISASKPIIGTLEDEGEISSVDFTLPEYHRDGSLRLAKYAYRVHTPEAKESTVWRNDKELISLGEGYKILKVKYCGICSTDLSRRWLPYPLPQITGHEVVGFYKSKPVVIEINASHKARGIAIIPCAFCSSGLETHCPDRMTLGINQLPGGLSPYVIVPKNAIKYVPENLSLMAAVLTEPFAAALHAVETTPPKEGNEVAVIGPRKLGMLVLAALYAYKNKHKLNFTTTAIFHKPNTPQELISLAKKLGAETDFSSTMGERKFDLLFDTSGSPEGFLRAIDSSRGILHLKSTHGQQVCGLKRMTDFVVDELALIRFSEDNLSFSWPNEVTRRHNHNVLVSSSVAGEVCRRIEETGRNVFMMTPDEAVIFVDNWMSQLREGKVDDDRLLLSPVPRFDLAVIGQLEELDRVVRSMETSILRPRGAILYAPTSNIETNAITKALVEDNITIWSTRCGNLEKALEVLSSDTELATVLEKHMITHKVNLRDLANGFEMASNTVDSDNPVIKVVVDVEI</sequence>
<dbReference type="Gene3D" id="3.90.180.10">
    <property type="entry name" value="Medium-chain alcohol dehydrogenases, catalytic domain"/>
    <property type="match status" value="1"/>
</dbReference>
<accession>A0A9N9FFW7</accession>
<dbReference type="PANTHER" id="PTHR43350">
    <property type="entry name" value="NAD-DEPENDENT ALCOHOL DEHYDROGENASE"/>
    <property type="match status" value="1"/>
</dbReference>
<comment type="caution">
    <text evidence="7">The sequence shown here is derived from an EMBL/GenBank/DDBJ whole genome shotgun (WGS) entry which is preliminary data.</text>
</comment>
<dbReference type="Gene3D" id="3.40.50.720">
    <property type="entry name" value="NAD(P)-binding Rossmann-like Domain"/>
    <property type="match status" value="1"/>
</dbReference>
<comment type="similarity">
    <text evidence="2">Belongs to the zinc-containing alcohol dehydrogenase family.</text>
</comment>
<feature type="domain" description="Alcohol dehydrogenase-like N-terminal" evidence="6">
    <location>
        <begin position="72"/>
        <end position="171"/>
    </location>
</feature>
<evidence type="ECO:0000259" key="6">
    <source>
        <dbReference type="Pfam" id="PF08240"/>
    </source>
</evidence>
<dbReference type="InterPro" id="IPR036291">
    <property type="entry name" value="NAD(P)-bd_dom_sf"/>
</dbReference>
<gene>
    <name evidence="7" type="ORF">PBRASI_LOCUS4213</name>
</gene>
<dbReference type="PANTHER" id="PTHR43350:SF19">
    <property type="entry name" value="D-GULOSIDE 3-DEHYDROGENASE"/>
    <property type="match status" value="1"/>
</dbReference>
<evidence type="ECO:0000256" key="5">
    <source>
        <dbReference type="ARBA" id="ARBA00023002"/>
    </source>
</evidence>
<keyword evidence="4" id="KW-0862">Zinc</keyword>
<evidence type="ECO:0000313" key="8">
    <source>
        <dbReference type="Proteomes" id="UP000789739"/>
    </source>
</evidence>
<keyword evidence="3" id="KW-0479">Metal-binding</keyword>
<evidence type="ECO:0000256" key="3">
    <source>
        <dbReference type="ARBA" id="ARBA00022723"/>
    </source>
</evidence>
<protein>
    <submittedName>
        <fullName evidence="7">1790_t:CDS:1</fullName>
    </submittedName>
</protein>
<dbReference type="EMBL" id="CAJVPI010000422">
    <property type="protein sequence ID" value="CAG8533166.1"/>
    <property type="molecule type" value="Genomic_DNA"/>
</dbReference>
<evidence type="ECO:0000256" key="4">
    <source>
        <dbReference type="ARBA" id="ARBA00022833"/>
    </source>
</evidence>
<dbReference type="SUPFAM" id="SSF50129">
    <property type="entry name" value="GroES-like"/>
    <property type="match status" value="1"/>
</dbReference>
<dbReference type="Pfam" id="PF08240">
    <property type="entry name" value="ADH_N"/>
    <property type="match status" value="1"/>
</dbReference>
<reference evidence="7" key="1">
    <citation type="submission" date="2021-06" db="EMBL/GenBank/DDBJ databases">
        <authorList>
            <person name="Kallberg Y."/>
            <person name="Tangrot J."/>
            <person name="Rosling A."/>
        </authorList>
    </citation>
    <scope>NUCLEOTIDE SEQUENCE</scope>
    <source>
        <strain evidence="7">BR232B</strain>
    </source>
</reference>
<dbReference type="InterPro" id="IPR013154">
    <property type="entry name" value="ADH-like_N"/>
</dbReference>
<proteinExistence type="inferred from homology"/>
<dbReference type="OrthoDB" id="3941538at2759"/>
<dbReference type="InterPro" id="IPR011032">
    <property type="entry name" value="GroES-like_sf"/>
</dbReference>
<keyword evidence="8" id="KW-1185">Reference proteome</keyword>
<organism evidence="7 8">
    <name type="scientific">Paraglomus brasilianum</name>
    <dbReference type="NCBI Taxonomy" id="144538"/>
    <lineage>
        <taxon>Eukaryota</taxon>
        <taxon>Fungi</taxon>
        <taxon>Fungi incertae sedis</taxon>
        <taxon>Mucoromycota</taxon>
        <taxon>Glomeromycotina</taxon>
        <taxon>Glomeromycetes</taxon>
        <taxon>Paraglomerales</taxon>
        <taxon>Paraglomeraceae</taxon>
        <taxon>Paraglomus</taxon>
    </lineage>
</organism>
<evidence type="ECO:0000256" key="2">
    <source>
        <dbReference type="ARBA" id="ARBA00008072"/>
    </source>
</evidence>
<dbReference type="SUPFAM" id="SSF51735">
    <property type="entry name" value="NAD(P)-binding Rossmann-fold domains"/>
    <property type="match status" value="1"/>
</dbReference>
<dbReference type="AlphaFoldDB" id="A0A9N9FFW7"/>
<evidence type="ECO:0000256" key="1">
    <source>
        <dbReference type="ARBA" id="ARBA00001947"/>
    </source>
</evidence>
<keyword evidence="5" id="KW-0560">Oxidoreductase</keyword>
<dbReference type="GO" id="GO:0016491">
    <property type="term" value="F:oxidoreductase activity"/>
    <property type="evidence" value="ECO:0007669"/>
    <property type="project" value="UniProtKB-KW"/>
</dbReference>
<evidence type="ECO:0000313" key="7">
    <source>
        <dbReference type="EMBL" id="CAG8533166.1"/>
    </source>
</evidence>
<comment type="cofactor">
    <cofactor evidence="1">
        <name>Zn(2+)</name>
        <dbReference type="ChEBI" id="CHEBI:29105"/>
    </cofactor>
</comment>
<dbReference type="Proteomes" id="UP000789739">
    <property type="component" value="Unassembled WGS sequence"/>
</dbReference>